<dbReference type="InParanoid" id="A0A0G4EMS5"/>
<feature type="region of interest" description="Disordered" evidence="1">
    <location>
        <begin position="1"/>
        <end position="32"/>
    </location>
</feature>
<feature type="compositionally biased region" description="Basic and acidic residues" evidence="1">
    <location>
        <begin position="21"/>
        <end position="31"/>
    </location>
</feature>
<evidence type="ECO:0000256" key="1">
    <source>
        <dbReference type="SAM" id="MobiDB-lite"/>
    </source>
</evidence>
<feature type="compositionally biased region" description="Acidic residues" evidence="1">
    <location>
        <begin position="1"/>
        <end position="11"/>
    </location>
</feature>
<organism evidence="3 4">
    <name type="scientific">Vitrella brassicaformis (strain CCMP3155)</name>
    <dbReference type="NCBI Taxonomy" id="1169540"/>
    <lineage>
        <taxon>Eukaryota</taxon>
        <taxon>Sar</taxon>
        <taxon>Alveolata</taxon>
        <taxon>Colpodellida</taxon>
        <taxon>Vitrellaceae</taxon>
        <taxon>Vitrella</taxon>
    </lineage>
</organism>
<dbReference type="EMBL" id="CDMY01000267">
    <property type="protein sequence ID" value="CEL98285.1"/>
    <property type="molecule type" value="Genomic_DNA"/>
</dbReference>
<dbReference type="AlphaFoldDB" id="A0A0G4EMS5"/>
<reference evidence="3 4" key="1">
    <citation type="submission" date="2014-11" db="EMBL/GenBank/DDBJ databases">
        <authorList>
            <person name="Zhu J."/>
            <person name="Qi W."/>
            <person name="Song R."/>
        </authorList>
    </citation>
    <scope>NUCLEOTIDE SEQUENCE [LARGE SCALE GENOMIC DNA]</scope>
</reference>
<evidence type="ECO:0000313" key="4">
    <source>
        <dbReference type="Proteomes" id="UP000041254"/>
    </source>
</evidence>
<keyword evidence="2" id="KW-0472">Membrane</keyword>
<feature type="transmembrane region" description="Helical" evidence="2">
    <location>
        <begin position="102"/>
        <end position="124"/>
    </location>
</feature>
<keyword evidence="2" id="KW-0812">Transmembrane</keyword>
<accession>A0A0G4EMS5</accession>
<evidence type="ECO:0000256" key="2">
    <source>
        <dbReference type="SAM" id="Phobius"/>
    </source>
</evidence>
<gene>
    <name evidence="3" type="ORF">Vbra_7889</name>
</gene>
<keyword evidence="2" id="KW-1133">Transmembrane helix</keyword>
<evidence type="ECO:0000313" key="3">
    <source>
        <dbReference type="EMBL" id="CEL98285.1"/>
    </source>
</evidence>
<dbReference type="VEuPathDB" id="CryptoDB:Vbra_7889"/>
<protein>
    <submittedName>
        <fullName evidence="3">Uncharacterized protein</fullName>
    </submittedName>
</protein>
<name>A0A0G4EMS5_VITBC</name>
<dbReference type="PhylomeDB" id="A0A0G4EMS5"/>
<keyword evidence="4" id="KW-1185">Reference proteome</keyword>
<feature type="transmembrane region" description="Helical" evidence="2">
    <location>
        <begin position="59"/>
        <end position="79"/>
    </location>
</feature>
<proteinExistence type="predicted"/>
<sequence length="210" mass="23438">MTSDMAGDDELQNIKIQDPSPPKDNDDHSESEGLIQASRTCSRTAGATLSYPYAAPWKVIILFLVLFGSMAFVFVRACVDKQYADSWPEWYRFRGIPLPRTVVIYLGAVIWVPAFVFAVMALYVKVVVRPSLQLYSTYALVPSEVTGRVQTVHFSSVSSTSLRAAAIEIILGGGQGRQKRVEIYSYTLPKGNRDLDEVWSFMKARTCPDL</sequence>
<dbReference type="Proteomes" id="UP000041254">
    <property type="component" value="Unassembled WGS sequence"/>
</dbReference>